<feature type="signal peptide" evidence="8">
    <location>
        <begin position="1"/>
        <end position="20"/>
    </location>
</feature>
<evidence type="ECO:0000256" key="3">
    <source>
        <dbReference type="ARBA" id="ARBA00022723"/>
    </source>
</evidence>
<evidence type="ECO:0000313" key="10">
    <source>
        <dbReference type="Proteomes" id="UP000077173"/>
    </source>
</evidence>
<keyword evidence="5 6" id="KW-0408">Iron</keyword>
<keyword evidence="10" id="KW-1185">Reference proteome</keyword>
<keyword evidence="3 6" id="KW-0479">Metal-binding</keyword>
<keyword evidence="2 7" id="KW-0349">Heme</keyword>
<evidence type="ECO:0000256" key="2">
    <source>
        <dbReference type="ARBA" id="ARBA00022617"/>
    </source>
</evidence>
<dbReference type="InterPro" id="IPR002321">
    <property type="entry name" value="Cyt_c_II"/>
</dbReference>
<evidence type="ECO:0000256" key="1">
    <source>
        <dbReference type="ARBA" id="ARBA00022448"/>
    </source>
</evidence>
<dbReference type="InterPro" id="IPR012127">
    <property type="entry name" value="Cyt_c_prime"/>
</dbReference>
<keyword evidence="1" id="KW-0813">Transport</keyword>
<name>A0A176ZIV7_9BRAD</name>
<dbReference type="GO" id="GO:0005506">
    <property type="term" value="F:iron ion binding"/>
    <property type="evidence" value="ECO:0007669"/>
    <property type="project" value="InterPro"/>
</dbReference>
<dbReference type="RefSeq" id="WP_063676368.1">
    <property type="nucleotide sequence ID" value="NZ_LSEF01000016.1"/>
</dbReference>
<comment type="caution">
    <text evidence="9">The sequence shown here is derived from an EMBL/GenBank/DDBJ whole genome shotgun (WGS) entry which is preliminary data.</text>
</comment>
<dbReference type="PIRSF" id="PIRSF000027">
    <property type="entry name" value="Cytc_c_prime"/>
    <property type="match status" value="1"/>
</dbReference>
<evidence type="ECO:0000256" key="8">
    <source>
        <dbReference type="SAM" id="SignalP"/>
    </source>
</evidence>
<feature type="chain" id="PRO_5008055984" evidence="8">
    <location>
        <begin position="21"/>
        <end position="149"/>
    </location>
</feature>
<feature type="binding site" description="axial binding residue" evidence="6">
    <location>
        <position position="141"/>
    </location>
    <ligand>
        <name>heme c</name>
        <dbReference type="ChEBI" id="CHEBI:61717"/>
    </ligand>
    <ligandPart>
        <name>Fe</name>
        <dbReference type="ChEBI" id="CHEBI:18248"/>
    </ligandPart>
</feature>
<proteinExistence type="predicted"/>
<dbReference type="SUPFAM" id="SSF47175">
    <property type="entry name" value="Cytochromes"/>
    <property type="match status" value="1"/>
</dbReference>
<protein>
    <submittedName>
        <fullName evidence="9">Cytochrome C555</fullName>
    </submittedName>
</protein>
<evidence type="ECO:0000256" key="7">
    <source>
        <dbReference type="PIRSR" id="PIRSR000027-2"/>
    </source>
</evidence>
<organism evidence="9 10">
    <name type="scientific">Bradyrhizobium neotropicale</name>
    <dbReference type="NCBI Taxonomy" id="1497615"/>
    <lineage>
        <taxon>Bacteria</taxon>
        <taxon>Pseudomonadati</taxon>
        <taxon>Pseudomonadota</taxon>
        <taxon>Alphaproteobacteria</taxon>
        <taxon>Hyphomicrobiales</taxon>
        <taxon>Nitrobacteraceae</taxon>
        <taxon>Bradyrhizobium</taxon>
    </lineage>
</organism>
<accession>A0A176ZIV7</accession>
<dbReference type="GO" id="GO:0022900">
    <property type="term" value="P:electron transport chain"/>
    <property type="evidence" value="ECO:0007669"/>
    <property type="project" value="InterPro"/>
</dbReference>
<evidence type="ECO:0000256" key="4">
    <source>
        <dbReference type="ARBA" id="ARBA00022982"/>
    </source>
</evidence>
<dbReference type="Gene3D" id="1.20.120.10">
    <property type="entry name" value="Cytochrome c/b562"/>
    <property type="match status" value="1"/>
</dbReference>
<sequence>MNRTMIVAGTLLLGAGAVMAQQEIAVQQDNLMRSQAKSLYTVIQKMTKGEIPYNQKAVEEALTNLEADVAKIAKTFEVNPKQDVVDANYGASQKVWQNKADFDSKIPPVQKAIADVKGKVKNLASLKAAYASINDRCKDCHETYRVKLK</sequence>
<keyword evidence="8" id="KW-0732">Signal</keyword>
<keyword evidence="4" id="KW-0249">Electron transport</keyword>
<feature type="binding site" description="covalent" evidence="7">
    <location>
        <position position="140"/>
    </location>
    <ligand>
        <name>heme c</name>
        <dbReference type="ChEBI" id="CHEBI:61717"/>
    </ligand>
</feature>
<dbReference type="Proteomes" id="UP000077173">
    <property type="component" value="Unassembled WGS sequence"/>
</dbReference>
<dbReference type="EMBL" id="LSEF01000016">
    <property type="protein sequence ID" value="OAF19763.1"/>
    <property type="molecule type" value="Genomic_DNA"/>
</dbReference>
<dbReference type="InterPro" id="IPR010980">
    <property type="entry name" value="Cyt_c/b562"/>
</dbReference>
<dbReference type="GO" id="GO:0042597">
    <property type="term" value="C:periplasmic space"/>
    <property type="evidence" value="ECO:0007669"/>
    <property type="project" value="InterPro"/>
</dbReference>
<feature type="binding site" description="covalent" evidence="7">
    <location>
        <position position="137"/>
    </location>
    <ligand>
        <name>heme c</name>
        <dbReference type="ChEBI" id="CHEBI:61717"/>
    </ligand>
</feature>
<dbReference type="AlphaFoldDB" id="A0A176ZIV7"/>
<evidence type="ECO:0000256" key="5">
    <source>
        <dbReference type="ARBA" id="ARBA00023004"/>
    </source>
</evidence>
<dbReference type="PROSITE" id="PS51009">
    <property type="entry name" value="CYTCII"/>
    <property type="match status" value="1"/>
</dbReference>
<dbReference type="GO" id="GO:0020037">
    <property type="term" value="F:heme binding"/>
    <property type="evidence" value="ECO:0007669"/>
    <property type="project" value="InterPro"/>
</dbReference>
<comment type="PTM">
    <text evidence="7">Binds 1 heme group per subunit.</text>
</comment>
<gene>
    <name evidence="9" type="ORF">AXW67_35670</name>
</gene>
<evidence type="ECO:0000313" key="9">
    <source>
        <dbReference type="EMBL" id="OAF19763.1"/>
    </source>
</evidence>
<evidence type="ECO:0000256" key="6">
    <source>
        <dbReference type="PIRSR" id="PIRSR000027-1"/>
    </source>
</evidence>
<dbReference type="Pfam" id="PF01322">
    <property type="entry name" value="Cytochrom_C_2"/>
    <property type="match status" value="1"/>
</dbReference>
<reference evidence="9 10" key="1">
    <citation type="submission" date="2016-02" db="EMBL/GenBank/DDBJ databases">
        <title>Draft genome sequence of the strain BR 10247T Bradyrhizobium neotropicale isolated from nodules of Centrolobium paraense.</title>
        <authorList>
            <person name="Simoes-Araujo J.L."/>
            <person name="Barauna A.C."/>
            <person name="Silva K."/>
            <person name="Zilli J.E."/>
        </authorList>
    </citation>
    <scope>NUCLEOTIDE SEQUENCE [LARGE SCALE GENOMIC DNA]</scope>
    <source>
        <strain evidence="9 10">BR 10247</strain>
    </source>
</reference>
<dbReference type="GO" id="GO:0009055">
    <property type="term" value="F:electron transfer activity"/>
    <property type="evidence" value="ECO:0007669"/>
    <property type="project" value="InterPro"/>
</dbReference>